<reference evidence="10" key="1">
    <citation type="submission" date="2020-05" db="EMBL/GenBank/DDBJ databases">
        <authorList>
            <person name="Chiriac C."/>
            <person name="Salcher M."/>
            <person name="Ghai R."/>
            <person name="Kavagutti S V."/>
        </authorList>
    </citation>
    <scope>NUCLEOTIDE SEQUENCE</scope>
</reference>
<feature type="transmembrane region" description="Helical" evidence="8">
    <location>
        <begin position="25"/>
        <end position="46"/>
    </location>
</feature>
<name>A0A6J6GQI7_9ZZZZ</name>
<evidence type="ECO:0000259" key="9">
    <source>
        <dbReference type="Pfam" id="PF13231"/>
    </source>
</evidence>
<feature type="transmembrane region" description="Helical" evidence="8">
    <location>
        <begin position="154"/>
        <end position="171"/>
    </location>
</feature>
<keyword evidence="6 8" id="KW-1133">Transmembrane helix</keyword>
<feature type="transmembrane region" description="Helical" evidence="8">
    <location>
        <begin position="201"/>
        <end position="227"/>
    </location>
</feature>
<evidence type="ECO:0000313" key="10">
    <source>
        <dbReference type="EMBL" id="CAB4603531.1"/>
    </source>
</evidence>
<feature type="domain" description="Glycosyltransferase RgtA/B/C/D-like" evidence="9">
    <location>
        <begin position="129"/>
        <end position="265"/>
    </location>
</feature>
<dbReference type="GO" id="GO:0016763">
    <property type="term" value="F:pentosyltransferase activity"/>
    <property type="evidence" value="ECO:0007669"/>
    <property type="project" value="TreeGrafter"/>
</dbReference>
<keyword evidence="7 8" id="KW-0472">Membrane</keyword>
<keyword evidence="5 8" id="KW-0812">Transmembrane</keyword>
<feature type="transmembrane region" description="Helical" evidence="8">
    <location>
        <begin position="351"/>
        <end position="370"/>
    </location>
</feature>
<dbReference type="PANTHER" id="PTHR33908:SF11">
    <property type="entry name" value="MEMBRANE PROTEIN"/>
    <property type="match status" value="1"/>
</dbReference>
<evidence type="ECO:0000256" key="6">
    <source>
        <dbReference type="ARBA" id="ARBA00022989"/>
    </source>
</evidence>
<keyword evidence="4" id="KW-0808">Transferase</keyword>
<dbReference type="GO" id="GO:0005886">
    <property type="term" value="C:plasma membrane"/>
    <property type="evidence" value="ECO:0007669"/>
    <property type="project" value="UniProtKB-SubCell"/>
</dbReference>
<dbReference type="Pfam" id="PF13231">
    <property type="entry name" value="PMT_2"/>
    <property type="match status" value="1"/>
</dbReference>
<sequence>MAEIKAEGVPVHPSGPKRADRRRGIAIGLMLLAVYLVTMGGHTYSIDDEGYLAGSRALLHGTVELDQQSDLTGKIAATRSKDGEWTSIAAIGVLILDAPGVALGRVASFGFPADQREDVIRLGFLATNSVLTALTGMVLFFLCRRLGSSRRAATILALAFGLGTFAWPHSATGFSEPGTALMLTLAMLVSVRWWEERSWRLAALVGLLAGCVGLTRVTTFVFVPVFLLAGIVGRARFDRRETIRQSMAFGAGSLVVFLVFAANSYIRFGKLGAGYSGLELVTPFYTGMFGLFLSPGKGLVFYAPIVIVVLFALRQSYLANRRYALVVLAIMTLHLVVYSRLVFWAGDDAYGPRYLIPLLPICIALLAPVLDTGRQWIRGAIVAGVAGFLVPGLLGSLMYFNAVGWAQRSEVMRERNTTKGDWLQAQLVTHFNPSYSPLMSFVRSVPLLGDSISEQLAGDGISAESVPDTFDTRLNWYAGSIQPDFWWWWWALKDGSALLYAFLLVPVAALISSVLLFREPRRAGEQD</sequence>
<dbReference type="PANTHER" id="PTHR33908">
    <property type="entry name" value="MANNOSYLTRANSFERASE YKCB-RELATED"/>
    <property type="match status" value="1"/>
</dbReference>
<proteinExistence type="predicted"/>
<feature type="transmembrane region" description="Helical" evidence="8">
    <location>
        <begin position="299"/>
        <end position="317"/>
    </location>
</feature>
<feature type="transmembrane region" description="Helical" evidence="8">
    <location>
        <begin position="377"/>
        <end position="400"/>
    </location>
</feature>
<keyword evidence="3" id="KW-0328">Glycosyltransferase</keyword>
<dbReference type="AlphaFoldDB" id="A0A6J6GQI7"/>
<comment type="subcellular location">
    <subcellularLocation>
        <location evidence="1">Cell membrane</location>
        <topology evidence="1">Multi-pass membrane protein</topology>
    </subcellularLocation>
</comment>
<dbReference type="InterPro" id="IPR038731">
    <property type="entry name" value="RgtA/B/C-like"/>
</dbReference>
<evidence type="ECO:0000256" key="3">
    <source>
        <dbReference type="ARBA" id="ARBA00022676"/>
    </source>
</evidence>
<feature type="transmembrane region" description="Helical" evidence="8">
    <location>
        <begin position="119"/>
        <end position="142"/>
    </location>
</feature>
<keyword evidence="2" id="KW-1003">Cell membrane</keyword>
<evidence type="ECO:0000256" key="1">
    <source>
        <dbReference type="ARBA" id="ARBA00004651"/>
    </source>
</evidence>
<dbReference type="EMBL" id="CAEZUP010000017">
    <property type="protein sequence ID" value="CAB4603531.1"/>
    <property type="molecule type" value="Genomic_DNA"/>
</dbReference>
<evidence type="ECO:0000256" key="4">
    <source>
        <dbReference type="ARBA" id="ARBA00022679"/>
    </source>
</evidence>
<gene>
    <name evidence="10" type="ORF">UFOPK1835_00602</name>
</gene>
<evidence type="ECO:0000256" key="2">
    <source>
        <dbReference type="ARBA" id="ARBA00022475"/>
    </source>
</evidence>
<evidence type="ECO:0000256" key="5">
    <source>
        <dbReference type="ARBA" id="ARBA00022692"/>
    </source>
</evidence>
<dbReference type="InterPro" id="IPR050297">
    <property type="entry name" value="LipidA_mod_glycosyltrf_83"/>
</dbReference>
<dbReference type="GO" id="GO:0008610">
    <property type="term" value="P:lipid biosynthetic process"/>
    <property type="evidence" value="ECO:0007669"/>
    <property type="project" value="UniProtKB-ARBA"/>
</dbReference>
<feature type="transmembrane region" description="Helical" evidence="8">
    <location>
        <begin position="324"/>
        <end position="345"/>
    </location>
</feature>
<evidence type="ECO:0000256" key="7">
    <source>
        <dbReference type="ARBA" id="ARBA00023136"/>
    </source>
</evidence>
<protein>
    <submittedName>
        <fullName evidence="10">Unannotated protein</fullName>
    </submittedName>
</protein>
<feature type="transmembrane region" description="Helical" evidence="8">
    <location>
        <begin position="247"/>
        <end position="266"/>
    </location>
</feature>
<evidence type="ECO:0000256" key="8">
    <source>
        <dbReference type="SAM" id="Phobius"/>
    </source>
</evidence>
<feature type="transmembrane region" description="Helical" evidence="8">
    <location>
        <begin position="497"/>
        <end position="517"/>
    </location>
</feature>
<accession>A0A6J6GQI7</accession>
<organism evidence="10">
    <name type="scientific">freshwater metagenome</name>
    <dbReference type="NCBI Taxonomy" id="449393"/>
    <lineage>
        <taxon>unclassified sequences</taxon>
        <taxon>metagenomes</taxon>
        <taxon>ecological metagenomes</taxon>
    </lineage>
</organism>